<accession>A0A2P2SYS5</accession>
<sequence length="81" mass="9319">MAEAPSAREKSRRAFDSLFNNEKFSDVKLLIGESKTAFPAHRVVLGIRSSYFDDALQSEFKEAHTTEFIFEKDSPHALWRL</sequence>
<evidence type="ECO:0000259" key="1">
    <source>
        <dbReference type="PROSITE" id="PS50097"/>
    </source>
</evidence>
<dbReference type="OrthoDB" id="6359816at2759"/>
<dbReference type="Pfam" id="PF00651">
    <property type="entry name" value="BTB"/>
    <property type="match status" value="1"/>
</dbReference>
<dbReference type="PROSITE" id="PS50097">
    <property type="entry name" value="BTB"/>
    <property type="match status" value="1"/>
</dbReference>
<proteinExistence type="predicted"/>
<dbReference type="Proteomes" id="UP000091956">
    <property type="component" value="Unassembled WGS sequence"/>
</dbReference>
<keyword evidence="3" id="KW-1185">Reference proteome</keyword>
<dbReference type="EMBL" id="KV460206">
    <property type="protein sequence ID" value="OBU01456.1"/>
    <property type="molecule type" value="Genomic_DNA"/>
</dbReference>
<dbReference type="Gene3D" id="3.30.710.10">
    <property type="entry name" value="Potassium Channel Kv1.1, Chain A"/>
    <property type="match status" value="1"/>
</dbReference>
<evidence type="ECO:0000313" key="2">
    <source>
        <dbReference type="EMBL" id="OBU01456.1"/>
    </source>
</evidence>
<dbReference type="GeneID" id="28833461"/>
<dbReference type="SUPFAM" id="SSF54695">
    <property type="entry name" value="POZ domain"/>
    <property type="match status" value="1"/>
</dbReference>
<evidence type="ECO:0000313" key="3">
    <source>
        <dbReference type="Proteomes" id="UP000091956"/>
    </source>
</evidence>
<dbReference type="AlphaFoldDB" id="A0A2P2SYS5"/>
<gene>
    <name evidence="2" type="ORF">VE01_00075</name>
</gene>
<dbReference type="InterPro" id="IPR000210">
    <property type="entry name" value="BTB/POZ_dom"/>
</dbReference>
<dbReference type="CDD" id="cd18186">
    <property type="entry name" value="BTB_POZ_ZBTB_KLHL-like"/>
    <property type="match status" value="1"/>
</dbReference>
<reference evidence="3" key="2">
    <citation type="journal article" date="2018" name="Nat. Commun.">
        <title>Extreme sensitivity to ultraviolet light in the fungal pathogen causing white-nose syndrome of bats.</title>
        <authorList>
            <person name="Palmer J.M."/>
            <person name="Drees K.P."/>
            <person name="Foster J.T."/>
            <person name="Lindner D.L."/>
        </authorList>
    </citation>
    <scope>NUCLEOTIDE SEQUENCE [LARGE SCALE GENOMIC DNA]</scope>
    <source>
        <strain evidence="3">UAMH 10579</strain>
    </source>
</reference>
<protein>
    <recommendedName>
        <fullName evidence="1">BTB domain-containing protein</fullName>
    </recommendedName>
</protein>
<name>A0A2P2SYS5_9PEZI</name>
<reference evidence="2 3" key="1">
    <citation type="submission" date="2016-03" db="EMBL/GenBank/DDBJ databases">
        <title>Comparative genomics of Pseudogymnoascus destructans, the fungus causing white-nose syndrome of bats.</title>
        <authorList>
            <person name="Palmer J.M."/>
            <person name="Drees K.P."/>
            <person name="Foster J.T."/>
            <person name="Lindner D.L."/>
        </authorList>
    </citation>
    <scope>NUCLEOTIDE SEQUENCE [LARGE SCALE GENOMIC DNA]</scope>
    <source>
        <strain evidence="2 3">UAMH 10579</strain>
    </source>
</reference>
<dbReference type="RefSeq" id="XP_018135188.1">
    <property type="nucleotide sequence ID" value="XM_018269608.1"/>
</dbReference>
<dbReference type="InterPro" id="IPR011333">
    <property type="entry name" value="SKP1/BTB/POZ_sf"/>
</dbReference>
<organism evidence="2 3">
    <name type="scientific">Pseudogymnoascus verrucosus</name>
    <dbReference type="NCBI Taxonomy" id="342668"/>
    <lineage>
        <taxon>Eukaryota</taxon>
        <taxon>Fungi</taxon>
        <taxon>Dikarya</taxon>
        <taxon>Ascomycota</taxon>
        <taxon>Pezizomycotina</taxon>
        <taxon>Leotiomycetes</taxon>
        <taxon>Thelebolales</taxon>
        <taxon>Thelebolaceae</taxon>
        <taxon>Pseudogymnoascus</taxon>
    </lineage>
</organism>
<feature type="domain" description="BTB" evidence="1">
    <location>
        <begin position="25"/>
        <end position="81"/>
    </location>
</feature>